<dbReference type="PANTHER" id="PTHR11985:SF15">
    <property type="entry name" value="GLYCEROL-3-PHOSPHATE DEHYDROGENASE, MITOCHONDRIAL"/>
    <property type="match status" value="1"/>
</dbReference>
<dbReference type="GO" id="GO:0005739">
    <property type="term" value="C:mitochondrion"/>
    <property type="evidence" value="ECO:0007669"/>
    <property type="project" value="TreeGrafter"/>
</dbReference>
<dbReference type="Gene3D" id="3.50.50.60">
    <property type="entry name" value="FAD/NAD(P)-binding domain"/>
    <property type="match status" value="2"/>
</dbReference>
<dbReference type="InterPro" id="IPR006076">
    <property type="entry name" value="FAD-dep_OxRdtase"/>
</dbReference>
<dbReference type="AlphaFoldDB" id="A0A5C3LM11"/>
<feature type="domain" description="FAD dependent oxidoreductase" evidence="7">
    <location>
        <begin position="19"/>
        <end position="155"/>
    </location>
</feature>
<reference evidence="9 10" key="1">
    <citation type="journal article" date="2019" name="Nat. Ecol. Evol.">
        <title>Megaphylogeny resolves global patterns of mushroom evolution.</title>
        <authorList>
            <person name="Varga T."/>
            <person name="Krizsan K."/>
            <person name="Foldi C."/>
            <person name="Dima B."/>
            <person name="Sanchez-Garcia M."/>
            <person name="Sanchez-Ramirez S."/>
            <person name="Szollosi G.J."/>
            <person name="Szarkandi J.G."/>
            <person name="Papp V."/>
            <person name="Albert L."/>
            <person name="Andreopoulos W."/>
            <person name="Angelini C."/>
            <person name="Antonin V."/>
            <person name="Barry K.W."/>
            <person name="Bougher N.L."/>
            <person name="Buchanan P."/>
            <person name="Buyck B."/>
            <person name="Bense V."/>
            <person name="Catcheside P."/>
            <person name="Chovatia M."/>
            <person name="Cooper J."/>
            <person name="Damon W."/>
            <person name="Desjardin D."/>
            <person name="Finy P."/>
            <person name="Geml J."/>
            <person name="Haridas S."/>
            <person name="Hughes K."/>
            <person name="Justo A."/>
            <person name="Karasinski D."/>
            <person name="Kautmanova I."/>
            <person name="Kiss B."/>
            <person name="Kocsube S."/>
            <person name="Kotiranta H."/>
            <person name="LaButti K.M."/>
            <person name="Lechner B.E."/>
            <person name="Liimatainen K."/>
            <person name="Lipzen A."/>
            <person name="Lukacs Z."/>
            <person name="Mihaltcheva S."/>
            <person name="Morgado L.N."/>
            <person name="Niskanen T."/>
            <person name="Noordeloos M.E."/>
            <person name="Ohm R.A."/>
            <person name="Ortiz-Santana B."/>
            <person name="Ovrebo C."/>
            <person name="Racz N."/>
            <person name="Riley R."/>
            <person name="Savchenko A."/>
            <person name="Shiryaev A."/>
            <person name="Soop K."/>
            <person name="Spirin V."/>
            <person name="Szebenyi C."/>
            <person name="Tomsovsky M."/>
            <person name="Tulloss R.E."/>
            <person name="Uehling J."/>
            <person name="Grigoriev I.V."/>
            <person name="Vagvolgyi C."/>
            <person name="Papp T."/>
            <person name="Martin F.M."/>
            <person name="Miettinen O."/>
            <person name="Hibbett D.S."/>
            <person name="Nagy L.G."/>
        </authorList>
    </citation>
    <scope>NUCLEOTIDE SEQUENCE [LARGE SCALE GENOMIC DNA]</scope>
    <source>
        <strain evidence="9 10">CBS 166.37</strain>
    </source>
</reference>
<evidence type="ECO:0000256" key="1">
    <source>
        <dbReference type="ARBA" id="ARBA00001974"/>
    </source>
</evidence>
<evidence type="ECO:0000259" key="8">
    <source>
        <dbReference type="Pfam" id="PF16901"/>
    </source>
</evidence>
<evidence type="ECO:0000313" key="10">
    <source>
        <dbReference type="Proteomes" id="UP000308652"/>
    </source>
</evidence>
<dbReference type="Proteomes" id="UP000308652">
    <property type="component" value="Unassembled WGS sequence"/>
</dbReference>
<dbReference type="Pfam" id="PF01266">
    <property type="entry name" value="DAO"/>
    <property type="match status" value="1"/>
</dbReference>
<organism evidence="9 10">
    <name type="scientific">Crucibulum laeve</name>
    <dbReference type="NCBI Taxonomy" id="68775"/>
    <lineage>
        <taxon>Eukaryota</taxon>
        <taxon>Fungi</taxon>
        <taxon>Dikarya</taxon>
        <taxon>Basidiomycota</taxon>
        <taxon>Agaricomycotina</taxon>
        <taxon>Agaricomycetes</taxon>
        <taxon>Agaricomycetidae</taxon>
        <taxon>Agaricales</taxon>
        <taxon>Agaricineae</taxon>
        <taxon>Nidulariaceae</taxon>
        <taxon>Crucibulum</taxon>
    </lineage>
</organism>
<name>A0A5C3LM11_9AGAR</name>
<dbReference type="PROSITE" id="PS00978">
    <property type="entry name" value="FAD_G3PDH_2"/>
    <property type="match status" value="1"/>
</dbReference>
<dbReference type="InterPro" id="IPR000447">
    <property type="entry name" value="G3P_DH_FAD-dep"/>
</dbReference>
<dbReference type="PANTHER" id="PTHR11985">
    <property type="entry name" value="GLYCEROL-3-PHOSPHATE DEHYDROGENASE"/>
    <property type="match status" value="1"/>
</dbReference>
<evidence type="ECO:0000256" key="2">
    <source>
        <dbReference type="ARBA" id="ARBA00007330"/>
    </source>
</evidence>
<keyword evidence="10" id="KW-1185">Reference proteome</keyword>
<dbReference type="Gene3D" id="1.10.8.870">
    <property type="entry name" value="Alpha-glycerophosphate oxidase, cap domain"/>
    <property type="match status" value="1"/>
</dbReference>
<evidence type="ECO:0000313" key="9">
    <source>
        <dbReference type="EMBL" id="TFK34199.1"/>
    </source>
</evidence>
<keyword evidence="4" id="KW-0285">Flavoprotein</keyword>
<evidence type="ECO:0000256" key="6">
    <source>
        <dbReference type="ARBA" id="ARBA00023002"/>
    </source>
</evidence>
<dbReference type="EC" id="1.1.5.3" evidence="3"/>
<keyword evidence="6" id="KW-0560">Oxidoreductase</keyword>
<dbReference type="GO" id="GO:0006072">
    <property type="term" value="P:glycerol-3-phosphate metabolic process"/>
    <property type="evidence" value="ECO:0007669"/>
    <property type="project" value="InterPro"/>
</dbReference>
<gene>
    <name evidence="9" type="ORF">BDQ12DRAFT_700512</name>
</gene>
<proteinExistence type="inferred from homology"/>
<dbReference type="STRING" id="68775.A0A5C3LM11"/>
<keyword evidence="5" id="KW-0274">FAD</keyword>
<dbReference type="GO" id="GO:0004368">
    <property type="term" value="F:glycerol-3-phosphate dehydrogenase (quinone) activity"/>
    <property type="evidence" value="ECO:0007669"/>
    <property type="project" value="UniProtKB-EC"/>
</dbReference>
<protein>
    <recommendedName>
        <fullName evidence="3">glycerol-3-phosphate dehydrogenase</fullName>
        <ecNumber evidence="3">1.1.5.3</ecNumber>
    </recommendedName>
</protein>
<comment type="cofactor">
    <cofactor evidence="1">
        <name>FAD</name>
        <dbReference type="ChEBI" id="CHEBI:57692"/>
    </cofactor>
</comment>
<accession>A0A5C3LM11</accession>
<dbReference type="InterPro" id="IPR036188">
    <property type="entry name" value="FAD/NAD-bd_sf"/>
</dbReference>
<evidence type="ECO:0000256" key="4">
    <source>
        <dbReference type="ARBA" id="ARBA00022630"/>
    </source>
</evidence>
<feature type="domain" description="Alpha-glycerophosphate oxidase C-terminal" evidence="8">
    <location>
        <begin position="261"/>
        <end position="383"/>
    </location>
</feature>
<dbReference type="InterPro" id="IPR031656">
    <property type="entry name" value="DAO_C"/>
</dbReference>
<dbReference type="SUPFAM" id="SSF51905">
    <property type="entry name" value="FAD/NAD(P)-binding domain"/>
    <property type="match status" value="1"/>
</dbReference>
<evidence type="ECO:0000256" key="5">
    <source>
        <dbReference type="ARBA" id="ARBA00022827"/>
    </source>
</evidence>
<dbReference type="Pfam" id="PF16901">
    <property type="entry name" value="DAO_C"/>
    <property type="match status" value="1"/>
</dbReference>
<dbReference type="InterPro" id="IPR038299">
    <property type="entry name" value="DAO_C_sf"/>
</dbReference>
<dbReference type="OrthoDB" id="264015at2759"/>
<dbReference type="EMBL" id="ML213635">
    <property type="protein sequence ID" value="TFK34199.1"/>
    <property type="molecule type" value="Genomic_DNA"/>
</dbReference>
<evidence type="ECO:0000256" key="3">
    <source>
        <dbReference type="ARBA" id="ARBA00013029"/>
    </source>
</evidence>
<evidence type="ECO:0000259" key="7">
    <source>
        <dbReference type="Pfam" id="PF01266"/>
    </source>
</evidence>
<sequence length="383" mass="43042">MLPIYKYWQVPYHLAGCKMYDVLAGKENMETSYVMSKGKALKTYPALKSDRLVSTVVYDDGQHNDSQMNIALIMSAVKHGTVAANSCEVTRLNKDGNGKLNDARVKDTLTAHIRGIINTAGPFSDALLTLDNPSHKHIVRPSSIIHITLPNHYSPRKMGLLDPATSDGRMLEEVRSYLSTNVKVRRGDALSAWSGLRPLVRNPGAASTEDLVRNYMIHVSDSRLLTIAGGKWMTYRGMAEETVGVATKAFGLDNRVKSGYVTETLRLVGTHGWSRNMFIGLIQTYGLETEVAKHLSESYRDRAWTLFDTSVSLYVPFSFPFLLYLMVTVLPRHRTEVRYAVRHEYTLTVIDVLARRAYLFFLKALAALEVFPRVVDIMADEFN</sequence>
<comment type="similarity">
    <text evidence="2">Belongs to the FAD-dependent glycerol-3-phosphate dehydrogenase family.</text>
</comment>